<dbReference type="Proteomes" id="UP001157502">
    <property type="component" value="Chromosome 14"/>
</dbReference>
<accession>A0ACC2GE78</accession>
<organism evidence="1 2">
    <name type="scientific">Dallia pectoralis</name>
    <name type="common">Alaska blackfish</name>
    <dbReference type="NCBI Taxonomy" id="75939"/>
    <lineage>
        <taxon>Eukaryota</taxon>
        <taxon>Metazoa</taxon>
        <taxon>Chordata</taxon>
        <taxon>Craniata</taxon>
        <taxon>Vertebrata</taxon>
        <taxon>Euteleostomi</taxon>
        <taxon>Actinopterygii</taxon>
        <taxon>Neopterygii</taxon>
        <taxon>Teleostei</taxon>
        <taxon>Protacanthopterygii</taxon>
        <taxon>Esociformes</taxon>
        <taxon>Umbridae</taxon>
        <taxon>Dallia</taxon>
    </lineage>
</organism>
<reference evidence="1" key="1">
    <citation type="submission" date="2021-05" db="EMBL/GenBank/DDBJ databases">
        <authorList>
            <person name="Pan Q."/>
            <person name="Jouanno E."/>
            <person name="Zahm M."/>
            <person name="Klopp C."/>
            <person name="Cabau C."/>
            <person name="Louis A."/>
            <person name="Berthelot C."/>
            <person name="Parey E."/>
            <person name="Roest Crollius H."/>
            <person name="Montfort J."/>
            <person name="Robinson-Rechavi M."/>
            <person name="Bouchez O."/>
            <person name="Lampietro C."/>
            <person name="Lopez Roques C."/>
            <person name="Donnadieu C."/>
            <person name="Postlethwait J."/>
            <person name="Bobe J."/>
            <person name="Dillon D."/>
            <person name="Chandos A."/>
            <person name="von Hippel F."/>
            <person name="Guiguen Y."/>
        </authorList>
    </citation>
    <scope>NUCLEOTIDE SEQUENCE</scope>
    <source>
        <strain evidence="1">YG-Jan2019</strain>
    </source>
</reference>
<proteinExistence type="predicted"/>
<evidence type="ECO:0000313" key="1">
    <source>
        <dbReference type="EMBL" id="KAJ8001837.1"/>
    </source>
</evidence>
<name>A0ACC2GE78_DALPE</name>
<gene>
    <name evidence="1" type="ORF">DPEC_G00173560</name>
</gene>
<comment type="caution">
    <text evidence="1">The sequence shown here is derived from an EMBL/GenBank/DDBJ whole genome shotgun (WGS) entry which is preliminary data.</text>
</comment>
<dbReference type="EMBL" id="CM055741">
    <property type="protein sequence ID" value="KAJ8001837.1"/>
    <property type="molecule type" value="Genomic_DNA"/>
</dbReference>
<evidence type="ECO:0000313" key="2">
    <source>
        <dbReference type="Proteomes" id="UP001157502"/>
    </source>
</evidence>
<protein>
    <submittedName>
        <fullName evidence="1">Uncharacterized protein</fullName>
    </submittedName>
</protein>
<sequence length="94" mass="10449">MHRCICFCEKLFLMGSLVCEVQNSFPLCSVVCNRSPVKRTCRAWVISETAMGCLSVEHVRLSCAHVLEVVLVIILVQMFCFGSLVCPVLPLPCT</sequence>
<keyword evidence="2" id="KW-1185">Reference proteome</keyword>